<keyword evidence="2" id="KW-0472">Membrane</keyword>
<proteinExistence type="predicted"/>
<evidence type="ECO:0000313" key="4">
    <source>
        <dbReference type="RefSeq" id="XP_030388473.1"/>
    </source>
</evidence>
<reference evidence="4" key="1">
    <citation type="submission" date="2025-08" db="UniProtKB">
        <authorList>
            <consortium name="RefSeq"/>
        </authorList>
    </citation>
    <scope>IDENTIFICATION</scope>
    <source>
        <strain evidence="4">11010-0011.00</strain>
        <tissue evidence="4">Whole body</tissue>
    </source>
</reference>
<sequence length="242" mass="28046">MCRLYKYLYFNIYIFNICWHVGFCALLYPTNSEYGIFMAISVPIDLPHRNVFISYNYEFNYYQPEHVYKYPPILMGDFQDSYLTYDTITPRNCENCKQSARPVANQNSTTEEAHKSGRNETKEAAREKRAVSLISRTSFYAVLKDKLERSGYPGEACLLRTICETNASLLGDINGFLGNLVHIIFSPSSSRDENLPNEYYNAEIDGRNNECESYKRNCTENILDFISTPLEQILNDISSRRL</sequence>
<gene>
    <name evidence="4" type="primary">LOC115634729</name>
</gene>
<dbReference type="SMART" id="SM00718">
    <property type="entry name" value="DM4_12"/>
    <property type="match status" value="1"/>
</dbReference>
<evidence type="ECO:0000256" key="2">
    <source>
        <dbReference type="SAM" id="Phobius"/>
    </source>
</evidence>
<dbReference type="OrthoDB" id="6340174at2759"/>
<protein>
    <submittedName>
        <fullName evidence="4">Uncharacterized protein LOC115634729</fullName>
    </submittedName>
</protein>
<dbReference type="PANTHER" id="PTHR21398:SF22">
    <property type="entry name" value="IP12060P-RELATED"/>
    <property type="match status" value="1"/>
</dbReference>
<evidence type="ECO:0000313" key="3">
    <source>
        <dbReference type="Proteomes" id="UP000504634"/>
    </source>
</evidence>
<evidence type="ECO:0000256" key="1">
    <source>
        <dbReference type="SAM" id="MobiDB-lite"/>
    </source>
</evidence>
<dbReference type="Pfam" id="PF07841">
    <property type="entry name" value="DM4_12"/>
    <property type="match status" value="1"/>
</dbReference>
<feature type="compositionally biased region" description="Polar residues" evidence="1">
    <location>
        <begin position="99"/>
        <end position="110"/>
    </location>
</feature>
<dbReference type="GeneID" id="115634729"/>
<name>A0A6J2UM33_DROLE</name>
<accession>A0A6J2UM33</accession>
<feature type="compositionally biased region" description="Basic and acidic residues" evidence="1">
    <location>
        <begin position="111"/>
        <end position="127"/>
    </location>
</feature>
<dbReference type="PANTHER" id="PTHR21398">
    <property type="entry name" value="AGAP007094-PA"/>
    <property type="match status" value="1"/>
</dbReference>
<dbReference type="InterPro" id="IPR006631">
    <property type="entry name" value="DM4_12"/>
</dbReference>
<feature type="region of interest" description="Disordered" evidence="1">
    <location>
        <begin position="99"/>
        <end position="127"/>
    </location>
</feature>
<keyword evidence="3" id="KW-1185">Reference proteome</keyword>
<dbReference type="Proteomes" id="UP000504634">
    <property type="component" value="Unplaced"/>
</dbReference>
<dbReference type="RefSeq" id="XP_030388473.1">
    <property type="nucleotide sequence ID" value="XM_030532613.1"/>
</dbReference>
<dbReference type="AlphaFoldDB" id="A0A6J2UM33"/>
<keyword evidence="2" id="KW-1133">Transmembrane helix</keyword>
<organism evidence="3 4">
    <name type="scientific">Drosophila lebanonensis</name>
    <name type="common">Fruit fly</name>
    <name type="synonym">Scaptodrosophila lebanonensis</name>
    <dbReference type="NCBI Taxonomy" id="7225"/>
    <lineage>
        <taxon>Eukaryota</taxon>
        <taxon>Metazoa</taxon>
        <taxon>Ecdysozoa</taxon>
        <taxon>Arthropoda</taxon>
        <taxon>Hexapoda</taxon>
        <taxon>Insecta</taxon>
        <taxon>Pterygota</taxon>
        <taxon>Neoptera</taxon>
        <taxon>Endopterygota</taxon>
        <taxon>Diptera</taxon>
        <taxon>Brachycera</taxon>
        <taxon>Muscomorpha</taxon>
        <taxon>Ephydroidea</taxon>
        <taxon>Drosophilidae</taxon>
        <taxon>Scaptodrosophila</taxon>
    </lineage>
</organism>
<keyword evidence="2" id="KW-0812">Transmembrane</keyword>
<feature type="transmembrane region" description="Helical" evidence="2">
    <location>
        <begin position="7"/>
        <end position="28"/>
    </location>
</feature>